<proteinExistence type="predicted"/>
<keyword evidence="2" id="KW-1185">Reference proteome</keyword>
<gene>
    <name evidence="1" type="ORF">ORAREDHAP_LOCUS32131</name>
</gene>
<organism evidence="1 2">
    <name type="scientific">Prunus armeniaca</name>
    <name type="common">Apricot</name>
    <name type="synonym">Armeniaca vulgaris</name>
    <dbReference type="NCBI Taxonomy" id="36596"/>
    <lineage>
        <taxon>Eukaryota</taxon>
        <taxon>Viridiplantae</taxon>
        <taxon>Streptophyta</taxon>
        <taxon>Embryophyta</taxon>
        <taxon>Tracheophyta</taxon>
        <taxon>Spermatophyta</taxon>
        <taxon>Magnoliopsida</taxon>
        <taxon>eudicotyledons</taxon>
        <taxon>Gunneridae</taxon>
        <taxon>Pentapetalae</taxon>
        <taxon>rosids</taxon>
        <taxon>fabids</taxon>
        <taxon>Rosales</taxon>
        <taxon>Rosaceae</taxon>
        <taxon>Amygdaloideae</taxon>
        <taxon>Amygdaleae</taxon>
        <taxon>Prunus</taxon>
    </lineage>
</organism>
<evidence type="ECO:0000313" key="2">
    <source>
        <dbReference type="Proteomes" id="UP000507245"/>
    </source>
</evidence>
<dbReference type="OrthoDB" id="10407308at2759"/>
<accession>A0A6J5X987</accession>
<sequence length="89" mass="9985">MDPIDRPQRIGNLEVMLGLTWIQLSAPKSMDPNDCSQEIGNSRGDIGIDMDPIDYFKRIGNLGGMLEFAWIQLIALKGMVTPGKCKVWY</sequence>
<protein>
    <submittedName>
        <fullName evidence="1">Uncharacterized protein</fullName>
    </submittedName>
</protein>
<reference evidence="2" key="1">
    <citation type="journal article" date="2020" name="Genome Biol.">
        <title>Gamete binning: chromosome-level and haplotype-resolved genome assembly enabled by high-throughput single-cell sequencing of gamete genomes.</title>
        <authorList>
            <person name="Campoy J.A."/>
            <person name="Sun H."/>
            <person name="Goel M."/>
            <person name="Jiao W.-B."/>
            <person name="Folz-Donahue K."/>
            <person name="Wang N."/>
            <person name="Rubio M."/>
            <person name="Liu C."/>
            <person name="Kukat C."/>
            <person name="Ruiz D."/>
            <person name="Huettel B."/>
            <person name="Schneeberger K."/>
        </authorList>
    </citation>
    <scope>NUCLEOTIDE SEQUENCE [LARGE SCALE GENOMIC DNA]</scope>
    <source>
        <strain evidence="2">cv. Rojo Pasion</strain>
    </source>
</reference>
<evidence type="ECO:0000313" key="1">
    <source>
        <dbReference type="EMBL" id="CAB4310309.1"/>
    </source>
</evidence>
<dbReference type="EMBL" id="CAEKKB010000005">
    <property type="protein sequence ID" value="CAB4310309.1"/>
    <property type="molecule type" value="Genomic_DNA"/>
</dbReference>
<dbReference type="Proteomes" id="UP000507245">
    <property type="component" value="Unassembled WGS sequence"/>
</dbReference>
<name>A0A6J5X987_PRUAR</name>
<dbReference type="AlphaFoldDB" id="A0A6J5X987"/>